<reference evidence="1" key="1">
    <citation type="submission" date="2020-10" db="EMBL/GenBank/DDBJ databases">
        <authorList>
            <person name="Castelo-Branco R."/>
            <person name="Eusebio N."/>
            <person name="Adriana R."/>
            <person name="Vieira A."/>
            <person name="Brugerolle De Fraissinette N."/>
            <person name="Rezende De Castro R."/>
            <person name="Schneider M.P."/>
            <person name="Vasconcelos V."/>
            <person name="Leao P.N."/>
        </authorList>
    </citation>
    <scope>NUCLEOTIDE SEQUENCE</scope>
    <source>
        <strain evidence="1">LEGE 06105</strain>
    </source>
</reference>
<dbReference type="Proteomes" id="UP000620559">
    <property type="component" value="Unassembled WGS sequence"/>
</dbReference>
<protein>
    <submittedName>
        <fullName evidence="1">Uncharacterized protein</fullName>
    </submittedName>
</protein>
<dbReference type="RefSeq" id="WP_193918766.1">
    <property type="nucleotide sequence ID" value="NZ_JADEWL010000017.1"/>
</dbReference>
<proteinExistence type="predicted"/>
<evidence type="ECO:0000313" key="2">
    <source>
        <dbReference type="Proteomes" id="UP000620559"/>
    </source>
</evidence>
<name>A0A8J7EYT8_9CYAN</name>
<evidence type="ECO:0000313" key="1">
    <source>
        <dbReference type="EMBL" id="MBE9212631.1"/>
    </source>
</evidence>
<comment type="caution">
    <text evidence="1">The sequence shown here is derived from an EMBL/GenBank/DDBJ whole genome shotgun (WGS) entry which is preliminary data.</text>
</comment>
<sequence>MKNASFKFDPTTTPWEFGYWTKGWNEPDYGKHQHWEGSADLEPWSINRALDRAIELGFLDASDREMVRLACLNEGEYFFGSDETSGWMIGANDFFNGLPRYQNEPIWMIIQLTFETEVFFPILNRYDFWELKEENRIIKSKLTLPETLNIVLPSGEENPKYLDVFLKCLYAVSGETSYTCLSKLNQWVQICRKDIDNDNFDEEDLDEKDFEEEMPYG</sequence>
<organism evidence="1 2">
    <name type="scientific">Plectonema cf. radiosum LEGE 06105</name>
    <dbReference type="NCBI Taxonomy" id="945769"/>
    <lineage>
        <taxon>Bacteria</taxon>
        <taxon>Bacillati</taxon>
        <taxon>Cyanobacteriota</taxon>
        <taxon>Cyanophyceae</taxon>
        <taxon>Oscillatoriophycideae</taxon>
        <taxon>Oscillatoriales</taxon>
        <taxon>Microcoleaceae</taxon>
        <taxon>Plectonema</taxon>
    </lineage>
</organism>
<dbReference type="AlphaFoldDB" id="A0A8J7EYT8"/>
<dbReference type="EMBL" id="JADEWL010000017">
    <property type="protein sequence ID" value="MBE9212631.1"/>
    <property type="molecule type" value="Genomic_DNA"/>
</dbReference>
<keyword evidence="2" id="KW-1185">Reference proteome</keyword>
<gene>
    <name evidence="1" type="ORF">IQ247_07855</name>
</gene>
<accession>A0A8J7EYT8</accession>